<name>A0ABD0MAF8_9CAEN</name>
<keyword evidence="1" id="KW-0812">Transmembrane</keyword>
<accession>A0ABD0MAF8</accession>
<organism evidence="2 3">
    <name type="scientific">Batillaria attramentaria</name>
    <dbReference type="NCBI Taxonomy" id="370345"/>
    <lineage>
        <taxon>Eukaryota</taxon>
        <taxon>Metazoa</taxon>
        <taxon>Spiralia</taxon>
        <taxon>Lophotrochozoa</taxon>
        <taxon>Mollusca</taxon>
        <taxon>Gastropoda</taxon>
        <taxon>Caenogastropoda</taxon>
        <taxon>Sorbeoconcha</taxon>
        <taxon>Cerithioidea</taxon>
        <taxon>Batillariidae</taxon>
        <taxon>Batillaria</taxon>
    </lineage>
</organism>
<gene>
    <name evidence="2" type="ORF">BaRGS_00000034</name>
</gene>
<protein>
    <submittedName>
        <fullName evidence="2">Uncharacterized protein</fullName>
    </submittedName>
</protein>
<evidence type="ECO:0000313" key="3">
    <source>
        <dbReference type="Proteomes" id="UP001519460"/>
    </source>
</evidence>
<comment type="caution">
    <text evidence="2">The sequence shown here is derived from an EMBL/GenBank/DDBJ whole genome shotgun (WGS) entry which is preliminary data.</text>
</comment>
<evidence type="ECO:0000313" key="2">
    <source>
        <dbReference type="EMBL" id="KAK7508468.1"/>
    </source>
</evidence>
<reference evidence="2 3" key="1">
    <citation type="journal article" date="2023" name="Sci. Data">
        <title>Genome assembly of the Korean intertidal mud-creeper Batillaria attramentaria.</title>
        <authorList>
            <person name="Patra A.K."/>
            <person name="Ho P.T."/>
            <person name="Jun S."/>
            <person name="Lee S.J."/>
            <person name="Kim Y."/>
            <person name="Won Y.J."/>
        </authorList>
    </citation>
    <scope>NUCLEOTIDE SEQUENCE [LARGE SCALE GENOMIC DNA]</scope>
    <source>
        <strain evidence="2">Wonlab-2016</strain>
    </source>
</reference>
<proteinExistence type="predicted"/>
<dbReference type="EMBL" id="JACVVK020000001">
    <property type="protein sequence ID" value="KAK7508468.1"/>
    <property type="molecule type" value="Genomic_DNA"/>
</dbReference>
<dbReference type="AlphaFoldDB" id="A0ABD0MAF8"/>
<keyword evidence="3" id="KW-1185">Reference proteome</keyword>
<keyword evidence="1" id="KW-1133">Transmembrane helix</keyword>
<evidence type="ECO:0000256" key="1">
    <source>
        <dbReference type="SAM" id="Phobius"/>
    </source>
</evidence>
<dbReference type="Proteomes" id="UP001519460">
    <property type="component" value="Unassembled WGS sequence"/>
</dbReference>
<keyword evidence="1" id="KW-0472">Membrane</keyword>
<sequence length="129" mass="14621">MHESAYALFAGLYLIAAVRIACGCSVWMLTEALDLQRRSFSVEHAAKLGCLRRENDLGLMLPNVIVFRSATEWLDYYFVSFYVPWINSSGSAHYHRDWGDLSMDGRKKNFLGPLLRFIHISSTDTAGVL</sequence>
<feature type="transmembrane region" description="Helical" evidence="1">
    <location>
        <begin position="6"/>
        <end position="29"/>
    </location>
</feature>